<dbReference type="NCBIfam" id="NF002537">
    <property type="entry name" value="PRK02090.1"/>
    <property type="match status" value="1"/>
</dbReference>
<dbReference type="GO" id="GO:0004604">
    <property type="term" value="F:phosphoadenylyl-sulfate reductase (thioredoxin) activity"/>
    <property type="evidence" value="ECO:0007669"/>
    <property type="project" value="UniProtKB-UniRule"/>
</dbReference>
<evidence type="ECO:0000256" key="4">
    <source>
        <dbReference type="ARBA" id="ARBA00024298"/>
    </source>
</evidence>
<keyword evidence="10" id="KW-0408">Iron</keyword>
<comment type="catalytic activity">
    <reaction evidence="10">
        <text>[thioredoxin]-disulfide + sulfite + AMP + 2 H(+) = adenosine 5'-phosphosulfate + [thioredoxin]-dithiol</text>
        <dbReference type="Rhea" id="RHEA:21976"/>
        <dbReference type="Rhea" id="RHEA-COMP:10698"/>
        <dbReference type="Rhea" id="RHEA-COMP:10700"/>
        <dbReference type="ChEBI" id="CHEBI:15378"/>
        <dbReference type="ChEBI" id="CHEBI:17359"/>
        <dbReference type="ChEBI" id="CHEBI:29950"/>
        <dbReference type="ChEBI" id="CHEBI:50058"/>
        <dbReference type="ChEBI" id="CHEBI:58243"/>
        <dbReference type="ChEBI" id="CHEBI:456215"/>
        <dbReference type="EC" id="1.8.4.10"/>
    </reaction>
</comment>
<evidence type="ECO:0000256" key="2">
    <source>
        <dbReference type="ARBA" id="ARBA00022490"/>
    </source>
</evidence>
<keyword evidence="2 10" id="KW-0963">Cytoplasm</keyword>
<feature type="binding site" evidence="10">
    <location>
        <position position="209"/>
    </location>
    <ligand>
        <name>[4Fe-4S] cluster</name>
        <dbReference type="ChEBI" id="CHEBI:49883"/>
    </ligand>
</feature>
<comment type="subcellular location">
    <subcellularLocation>
        <location evidence="10">Cytoplasm</location>
    </subcellularLocation>
</comment>
<dbReference type="InterPro" id="IPR004511">
    <property type="entry name" value="PAPS/APS_Rdtase"/>
</dbReference>
<dbReference type="Gene3D" id="3.40.50.620">
    <property type="entry name" value="HUPs"/>
    <property type="match status" value="1"/>
</dbReference>
<feature type="binding site" evidence="10">
    <location>
        <position position="124"/>
    </location>
    <ligand>
        <name>[4Fe-4S] cluster</name>
        <dbReference type="ChEBI" id="CHEBI:49883"/>
    </ligand>
</feature>
<evidence type="ECO:0000256" key="9">
    <source>
        <dbReference type="ARBA" id="ARBA00032041"/>
    </source>
</evidence>
<dbReference type="NCBIfam" id="TIGR00434">
    <property type="entry name" value="cysH"/>
    <property type="match status" value="1"/>
</dbReference>
<dbReference type="RefSeq" id="WP_093227100.1">
    <property type="nucleotide sequence ID" value="NZ_FORR01000001.1"/>
</dbReference>
<evidence type="ECO:0000256" key="5">
    <source>
        <dbReference type="ARBA" id="ARBA00024327"/>
    </source>
</evidence>
<dbReference type="GO" id="GO:0046872">
    <property type="term" value="F:metal ion binding"/>
    <property type="evidence" value="ECO:0007669"/>
    <property type="project" value="UniProtKB-KW"/>
</dbReference>
<evidence type="ECO:0000256" key="7">
    <source>
        <dbReference type="ARBA" id="ARBA00029514"/>
    </source>
</evidence>
<sequence length="240" mass="28059">MSQVVKEFPSKEELKQVAQELRDAHPIEIIRWGLERLGTSAFTFACSFGYEDVALVDMVLEVDPSIDIFYLDTDLHFPETYQTRDRLAERYQKEFIRVATTLTLEEQAKQYGEKLWTRNPDICCRLRKVEPLKEFLKRYQGWITGIRREQAPTRAHTEVVEYDQTFGLVKLNPLAFWNSKQVWNYIHEKNIPYNPLHDQNYPSIGCLPCTRPVQPGEDPRAGRWAGTQKIECGLHNTPLK</sequence>
<evidence type="ECO:0000256" key="6">
    <source>
        <dbReference type="ARBA" id="ARBA00024386"/>
    </source>
</evidence>
<dbReference type="InterPro" id="IPR011798">
    <property type="entry name" value="APS_reductase"/>
</dbReference>
<feature type="binding site" evidence="10">
    <location>
        <position position="123"/>
    </location>
    <ligand>
        <name>[4Fe-4S] cluster</name>
        <dbReference type="ChEBI" id="CHEBI:49883"/>
    </ligand>
</feature>
<dbReference type="Pfam" id="PF01507">
    <property type="entry name" value="PAPS_reduct"/>
    <property type="match status" value="1"/>
</dbReference>
<organism evidence="12 13">
    <name type="scientific">Thermoflavimicrobium dichotomicum</name>
    <dbReference type="NCBI Taxonomy" id="46223"/>
    <lineage>
        <taxon>Bacteria</taxon>
        <taxon>Bacillati</taxon>
        <taxon>Bacillota</taxon>
        <taxon>Bacilli</taxon>
        <taxon>Bacillales</taxon>
        <taxon>Thermoactinomycetaceae</taxon>
        <taxon>Thermoflavimicrobium</taxon>
    </lineage>
</organism>
<dbReference type="GO" id="GO:0019344">
    <property type="term" value="P:cysteine biosynthetic process"/>
    <property type="evidence" value="ECO:0007669"/>
    <property type="project" value="InterPro"/>
</dbReference>
<dbReference type="CDD" id="cd23945">
    <property type="entry name" value="PAPS_reductase"/>
    <property type="match status" value="1"/>
</dbReference>
<dbReference type="PANTHER" id="PTHR46509:SF1">
    <property type="entry name" value="PHOSPHOADENOSINE PHOSPHOSULFATE REDUCTASE"/>
    <property type="match status" value="1"/>
</dbReference>
<dbReference type="SUPFAM" id="SSF52402">
    <property type="entry name" value="Adenine nucleotide alpha hydrolases-like"/>
    <property type="match status" value="1"/>
</dbReference>
<dbReference type="PANTHER" id="PTHR46509">
    <property type="entry name" value="PHOSPHOADENOSINE PHOSPHOSULFATE REDUCTASE"/>
    <property type="match status" value="1"/>
</dbReference>
<evidence type="ECO:0000259" key="11">
    <source>
        <dbReference type="Pfam" id="PF01507"/>
    </source>
</evidence>
<comment type="cofactor">
    <cofactor evidence="10">
        <name>[4Fe-4S] cluster</name>
        <dbReference type="ChEBI" id="CHEBI:49883"/>
    </cofactor>
    <text evidence="10">Binds 1 [4Fe-4S] cluster per subunit.</text>
</comment>
<keyword evidence="10" id="KW-0411">Iron-sulfur</keyword>
<dbReference type="GO" id="GO:0043866">
    <property type="term" value="F:adenylyl-sulfate reductase (thioredoxin) activity"/>
    <property type="evidence" value="ECO:0007669"/>
    <property type="project" value="UniProtKB-EC"/>
</dbReference>
<dbReference type="STRING" id="46223.SAMN05421852_101143"/>
<dbReference type="EMBL" id="FORR01000001">
    <property type="protein sequence ID" value="SFI61793.1"/>
    <property type="molecule type" value="Genomic_DNA"/>
</dbReference>
<keyword evidence="3 10" id="KW-0560">Oxidoreductase</keyword>
<comment type="function">
    <text evidence="4 10">Catalyzes the formation of sulfite from adenosine 5'-phosphosulfate (APS) using thioredoxin as an electron donor.</text>
</comment>
<evidence type="ECO:0000313" key="13">
    <source>
        <dbReference type="Proteomes" id="UP000199545"/>
    </source>
</evidence>
<feature type="binding site" evidence="10">
    <location>
        <position position="206"/>
    </location>
    <ligand>
        <name>[4Fe-4S] cluster</name>
        <dbReference type="ChEBI" id="CHEBI:49883"/>
    </ligand>
</feature>
<keyword evidence="10" id="KW-0479">Metal-binding</keyword>
<evidence type="ECO:0000256" key="8">
    <source>
        <dbReference type="ARBA" id="ARBA00030894"/>
    </source>
</evidence>
<reference evidence="12 13" key="1">
    <citation type="submission" date="2016-10" db="EMBL/GenBank/DDBJ databases">
        <authorList>
            <person name="de Groot N.N."/>
        </authorList>
    </citation>
    <scope>NUCLEOTIDE SEQUENCE [LARGE SCALE GENOMIC DNA]</scope>
    <source>
        <strain evidence="12 13">DSM 44778</strain>
    </source>
</reference>
<dbReference type="OrthoDB" id="9772604at2"/>
<dbReference type="HAMAP" id="MF_00063">
    <property type="entry name" value="CysH"/>
    <property type="match status" value="1"/>
</dbReference>
<dbReference type="AlphaFoldDB" id="A0A1I3JNG9"/>
<accession>A0A1I3JNG9</accession>
<evidence type="ECO:0000313" key="12">
    <source>
        <dbReference type="EMBL" id="SFI61793.1"/>
    </source>
</evidence>
<dbReference type="GO" id="GO:0005737">
    <property type="term" value="C:cytoplasm"/>
    <property type="evidence" value="ECO:0007669"/>
    <property type="project" value="UniProtKB-SubCell"/>
</dbReference>
<keyword evidence="13" id="KW-1185">Reference proteome</keyword>
<comment type="similarity">
    <text evidence="1 10">Belongs to the PAPS reductase family. CysH subfamily.</text>
</comment>
<dbReference type="NCBIfam" id="TIGR02055">
    <property type="entry name" value="APS_reductase"/>
    <property type="match status" value="1"/>
</dbReference>
<evidence type="ECO:0000256" key="1">
    <source>
        <dbReference type="ARBA" id="ARBA00009732"/>
    </source>
</evidence>
<dbReference type="PIRSF" id="PIRSF000857">
    <property type="entry name" value="PAPS_reductase"/>
    <property type="match status" value="1"/>
</dbReference>
<dbReference type="GO" id="GO:0019379">
    <property type="term" value="P:sulfate assimilation, phosphoadenylyl sulfate reduction by phosphoadenylyl-sulfate reductase (thioredoxin)"/>
    <property type="evidence" value="ECO:0007669"/>
    <property type="project" value="UniProtKB-UniRule"/>
</dbReference>
<dbReference type="Proteomes" id="UP000199545">
    <property type="component" value="Unassembled WGS sequence"/>
</dbReference>
<comment type="pathway">
    <text evidence="5 10">Sulfur metabolism; hydrogen sulfide biosynthesis; sulfite from sulfate.</text>
</comment>
<dbReference type="InterPro" id="IPR014729">
    <property type="entry name" value="Rossmann-like_a/b/a_fold"/>
</dbReference>
<evidence type="ECO:0000256" key="10">
    <source>
        <dbReference type="HAMAP-Rule" id="MF_00063"/>
    </source>
</evidence>
<dbReference type="EC" id="1.8.4.10" evidence="6 10"/>
<gene>
    <name evidence="10" type="primary">cysH</name>
    <name evidence="12" type="ORF">SAMN05421852_101143</name>
</gene>
<evidence type="ECO:0000256" key="3">
    <source>
        <dbReference type="ARBA" id="ARBA00023002"/>
    </source>
</evidence>
<name>A0A1I3JNG9_9BACL</name>
<dbReference type="InterPro" id="IPR002500">
    <property type="entry name" value="PAPS_reduct_dom"/>
</dbReference>
<proteinExistence type="inferred from homology"/>
<dbReference type="GO" id="GO:0070814">
    <property type="term" value="P:hydrogen sulfide biosynthetic process"/>
    <property type="evidence" value="ECO:0007669"/>
    <property type="project" value="UniProtKB-UniRule"/>
</dbReference>
<dbReference type="GO" id="GO:0051539">
    <property type="term" value="F:4 iron, 4 sulfur cluster binding"/>
    <property type="evidence" value="ECO:0007669"/>
    <property type="project" value="UniProtKB-UniRule"/>
</dbReference>
<feature type="active site" description="Nucleophile; cysteine thiosulfonate intermediate" evidence="10">
    <location>
        <position position="232"/>
    </location>
</feature>
<protein>
    <recommendedName>
        <fullName evidence="7 10">Adenosine 5'-phosphosulfate reductase</fullName>
        <shortName evidence="10">APS reductase</shortName>
        <ecNumber evidence="6 10">1.8.4.10</ecNumber>
    </recommendedName>
    <alternativeName>
        <fullName evidence="9 10">5'-adenylylsulfate reductase</fullName>
    </alternativeName>
    <alternativeName>
        <fullName evidence="8 10">Thioredoxin-dependent 5'-adenylylsulfate reductase</fullName>
    </alternativeName>
</protein>
<feature type="domain" description="Phosphoadenosine phosphosulphate reductase" evidence="11">
    <location>
        <begin position="44"/>
        <end position="212"/>
    </location>
</feature>